<organism evidence="2 4">
    <name type="scientific">Medicago truncatula</name>
    <name type="common">Barrel medic</name>
    <name type="synonym">Medicago tribuloides</name>
    <dbReference type="NCBI Taxonomy" id="3880"/>
    <lineage>
        <taxon>Eukaryota</taxon>
        <taxon>Viridiplantae</taxon>
        <taxon>Streptophyta</taxon>
        <taxon>Embryophyta</taxon>
        <taxon>Tracheophyta</taxon>
        <taxon>Spermatophyta</taxon>
        <taxon>Magnoliopsida</taxon>
        <taxon>eudicotyledons</taxon>
        <taxon>Gunneridae</taxon>
        <taxon>Pentapetalae</taxon>
        <taxon>rosids</taxon>
        <taxon>fabids</taxon>
        <taxon>Fabales</taxon>
        <taxon>Fabaceae</taxon>
        <taxon>Papilionoideae</taxon>
        <taxon>50 kb inversion clade</taxon>
        <taxon>NPAAA clade</taxon>
        <taxon>Hologalegina</taxon>
        <taxon>IRL clade</taxon>
        <taxon>Trifolieae</taxon>
        <taxon>Medicago</taxon>
    </lineage>
</organism>
<reference evidence="2 4" key="2">
    <citation type="journal article" date="2014" name="BMC Genomics">
        <title>An improved genome release (version Mt4.0) for the model legume Medicago truncatula.</title>
        <authorList>
            <person name="Tang H."/>
            <person name="Krishnakumar V."/>
            <person name="Bidwell S."/>
            <person name="Rosen B."/>
            <person name="Chan A."/>
            <person name="Zhou S."/>
            <person name="Gentzbittel L."/>
            <person name="Childs K.L."/>
            <person name="Yandell M."/>
            <person name="Gundlach H."/>
            <person name="Mayer K.F."/>
            <person name="Schwartz D.C."/>
            <person name="Town C.D."/>
        </authorList>
    </citation>
    <scope>GENOME REANNOTATION</scope>
    <source>
        <strain evidence="3 4">cv. Jemalong A17</strain>
    </source>
</reference>
<feature type="chain" id="PRO_5014572688" evidence="1">
    <location>
        <begin position="22"/>
        <end position="79"/>
    </location>
</feature>
<proteinExistence type="predicted"/>
<dbReference type="PaxDb" id="3880-AES73981"/>
<keyword evidence="4" id="KW-1185">Reference proteome</keyword>
<name>G7J4P0_MEDTR</name>
<dbReference type="AlphaFoldDB" id="G7J4P0"/>
<evidence type="ECO:0000256" key="1">
    <source>
        <dbReference type="SAM" id="SignalP"/>
    </source>
</evidence>
<protein>
    <submittedName>
        <fullName evidence="2">Transmembrane protein, putative</fullName>
    </submittedName>
</protein>
<reference evidence="2 4" key="1">
    <citation type="journal article" date="2011" name="Nature">
        <title>The Medicago genome provides insight into the evolution of rhizobial symbioses.</title>
        <authorList>
            <person name="Young N.D."/>
            <person name="Debelle F."/>
            <person name="Oldroyd G.E."/>
            <person name="Geurts R."/>
            <person name="Cannon S.B."/>
            <person name="Udvardi M.K."/>
            <person name="Benedito V.A."/>
            <person name="Mayer K.F."/>
            <person name="Gouzy J."/>
            <person name="Schoof H."/>
            <person name="Van de Peer Y."/>
            <person name="Proost S."/>
            <person name="Cook D.R."/>
            <person name="Meyers B.C."/>
            <person name="Spannagl M."/>
            <person name="Cheung F."/>
            <person name="De Mita S."/>
            <person name="Krishnakumar V."/>
            <person name="Gundlach H."/>
            <person name="Zhou S."/>
            <person name="Mudge J."/>
            <person name="Bharti A.K."/>
            <person name="Murray J.D."/>
            <person name="Naoumkina M.A."/>
            <person name="Rosen B."/>
            <person name="Silverstein K.A."/>
            <person name="Tang H."/>
            <person name="Rombauts S."/>
            <person name="Zhao P.X."/>
            <person name="Zhou P."/>
            <person name="Barbe V."/>
            <person name="Bardou P."/>
            <person name="Bechner M."/>
            <person name="Bellec A."/>
            <person name="Berger A."/>
            <person name="Berges H."/>
            <person name="Bidwell S."/>
            <person name="Bisseling T."/>
            <person name="Choisne N."/>
            <person name="Couloux A."/>
            <person name="Denny R."/>
            <person name="Deshpande S."/>
            <person name="Dai X."/>
            <person name="Doyle J.J."/>
            <person name="Dudez A.M."/>
            <person name="Farmer A.D."/>
            <person name="Fouteau S."/>
            <person name="Franken C."/>
            <person name="Gibelin C."/>
            <person name="Gish J."/>
            <person name="Goldstein S."/>
            <person name="Gonzalez A.J."/>
            <person name="Green P.J."/>
            <person name="Hallab A."/>
            <person name="Hartog M."/>
            <person name="Hua A."/>
            <person name="Humphray S.J."/>
            <person name="Jeong D.H."/>
            <person name="Jing Y."/>
            <person name="Jocker A."/>
            <person name="Kenton S.M."/>
            <person name="Kim D.J."/>
            <person name="Klee K."/>
            <person name="Lai H."/>
            <person name="Lang C."/>
            <person name="Lin S."/>
            <person name="Macmil S.L."/>
            <person name="Magdelenat G."/>
            <person name="Matthews L."/>
            <person name="McCorrison J."/>
            <person name="Monaghan E.L."/>
            <person name="Mun J.H."/>
            <person name="Najar F.Z."/>
            <person name="Nicholson C."/>
            <person name="Noirot C."/>
            <person name="O'Bleness M."/>
            <person name="Paule C.R."/>
            <person name="Poulain J."/>
            <person name="Prion F."/>
            <person name="Qin B."/>
            <person name="Qu C."/>
            <person name="Retzel E.F."/>
            <person name="Riddle C."/>
            <person name="Sallet E."/>
            <person name="Samain S."/>
            <person name="Samson N."/>
            <person name="Sanders I."/>
            <person name="Saurat O."/>
            <person name="Scarpelli C."/>
            <person name="Schiex T."/>
            <person name="Segurens B."/>
            <person name="Severin A.J."/>
            <person name="Sherrier D.J."/>
            <person name="Shi R."/>
            <person name="Sims S."/>
            <person name="Singer S.R."/>
            <person name="Sinharoy S."/>
            <person name="Sterck L."/>
            <person name="Viollet A."/>
            <person name="Wang B.B."/>
            <person name="Wang K."/>
            <person name="Wang M."/>
            <person name="Wang X."/>
            <person name="Warfsmann J."/>
            <person name="Weissenbach J."/>
            <person name="White D.D."/>
            <person name="White J.D."/>
            <person name="Wiley G.B."/>
            <person name="Wincker P."/>
            <person name="Xing Y."/>
            <person name="Yang L."/>
            <person name="Yao Z."/>
            <person name="Ying F."/>
            <person name="Zhai J."/>
            <person name="Zhou L."/>
            <person name="Zuber A."/>
            <person name="Denarie J."/>
            <person name="Dixon R.A."/>
            <person name="May G.D."/>
            <person name="Schwartz D.C."/>
            <person name="Rogers J."/>
            <person name="Quetier F."/>
            <person name="Town C.D."/>
            <person name="Roe B.A."/>
        </authorList>
    </citation>
    <scope>NUCLEOTIDE SEQUENCE [LARGE SCALE GENOMIC DNA]</scope>
    <source>
        <strain evidence="2">A17</strain>
        <strain evidence="3 4">cv. Jemalong A17</strain>
    </source>
</reference>
<dbReference type="EMBL" id="CM001219">
    <property type="protein sequence ID" value="AES73981.1"/>
    <property type="molecule type" value="Genomic_DNA"/>
</dbReference>
<reference evidence="3" key="3">
    <citation type="submission" date="2015-04" db="UniProtKB">
        <authorList>
            <consortium name="EnsemblPlants"/>
        </authorList>
    </citation>
    <scope>IDENTIFICATION</scope>
    <source>
        <strain evidence="3">cv. Jemalong A17</strain>
    </source>
</reference>
<keyword evidence="1" id="KW-0732">Signal</keyword>
<feature type="signal peptide" evidence="1">
    <location>
        <begin position="1"/>
        <end position="21"/>
    </location>
</feature>
<dbReference type="Proteomes" id="UP000002051">
    <property type="component" value="Chromosome 3"/>
</dbReference>
<dbReference type="HOGENOM" id="CLU_2609639_0_0_1"/>
<evidence type="ECO:0000313" key="3">
    <source>
        <dbReference type="EnsemblPlants" id="AES73981"/>
    </source>
</evidence>
<accession>G7J4P0</accession>
<gene>
    <name evidence="2" type="ordered locus">MTR_3g113130</name>
</gene>
<keyword evidence="2" id="KW-0472">Membrane</keyword>
<dbReference type="EnsemblPlants" id="AES73981">
    <property type="protein sequence ID" value="AES73981"/>
    <property type="gene ID" value="MTR_3g113130"/>
</dbReference>
<evidence type="ECO:0000313" key="2">
    <source>
        <dbReference type="EMBL" id="AES73981.1"/>
    </source>
</evidence>
<sequence>MDVTFLVGCLFFFMSLLLTSSSFVVHLPNDVSRTILKGKRKTITLFDGQTQRQYNCHLITADRASHENYLGGQWFNFYR</sequence>
<keyword evidence="2" id="KW-0812">Transmembrane</keyword>
<evidence type="ECO:0000313" key="4">
    <source>
        <dbReference type="Proteomes" id="UP000002051"/>
    </source>
</evidence>